<protein>
    <submittedName>
        <fullName evidence="7">VIT family protein</fullName>
    </submittedName>
</protein>
<comment type="caution">
    <text evidence="7">The sequence shown here is derived from an EMBL/GenBank/DDBJ whole genome shotgun (WGS) entry which is preliminary data.</text>
</comment>
<evidence type="ECO:0000256" key="4">
    <source>
        <dbReference type="ARBA" id="ARBA00023136"/>
    </source>
</evidence>
<proteinExistence type="predicted"/>
<feature type="region of interest" description="Disordered" evidence="5">
    <location>
        <begin position="1"/>
        <end position="57"/>
    </location>
</feature>
<dbReference type="PANTHER" id="PTHR31851">
    <property type="entry name" value="FE(2+)/MN(2+) TRANSPORTER PCL1"/>
    <property type="match status" value="1"/>
</dbReference>
<feature type="transmembrane region" description="Helical" evidence="6">
    <location>
        <begin position="220"/>
        <end position="244"/>
    </location>
</feature>
<feature type="transmembrane region" description="Helical" evidence="6">
    <location>
        <begin position="62"/>
        <end position="87"/>
    </location>
</feature>
<evidence type="ECO:0000256" key="2">
    <source>
        <dbReference type="ARBA" id="ARBA00022692"/>
    </source>
</evidence>
<name>A0ABN1VC39_9PSEU</name>
<gene>
    <name evidence="7" type="ORF">GCM10009675_15700</name>
</gene>
<comment type="subcellular location">
    <subcellularLocation>
        <location evidence="1">Endomembrane system</location>
        <topology evidence="1">Multi-pass membrane protein</topology>
    </subcellularLocation>
</comment>
<dbReference type="InterPro" id="IPR008217">
    <property type="entry name" value="Ccc1_fam"/>
</dbReference>
<dbReference type="Proteomes" id="UP001500467">
    <property type="component" value="Unassembled WGS sequence"/>
</dbReference>
<feature type="transmembrane region" description="Helical" evidence="6">
    <location>
        <begin position="93"/>
        <end position="115"/>
    </location>
</feature>
<dbReference type="CDD" id="cd02432">
    <property type="entry name" value="Nodulin-21_like_1"/>
    <property type="match status" value="1"/>
</dbReference>
<sequence>MDGTDDTPQPDGTAQPNDAAQPDRTARPGGPIGRGDPTAPSRASPRDRTNHREDGVGRRTNWLRAAVLGANDGIVSVAGLVVGVAGATTDRSAIVIAGVASLVAGALSMAGGEYVSVSTQRDTEKALLRTEKWELRTMPDSEERQLAGIYEEKGLSPALAARVARELTEKDPLGAHADVELRIDPDELTNPWHAAFASMGAFVAGALLPLLAIVLPPPEIRVVTCAVGVLAGLVLTGWTSATLGGARRLPAVLRNAGVGALTMAVTYGVGSLFGVSTA</sequence>
<feature type="transmembrane region" description="Helical" evidence="6">
    <location>
        <begin position="256"/>
        <end position="275"/>
    </location>
</feature>
<feature type="compositionally biased region" description="Basic and acidic residues" evidence="5">
    <location>
        <begin position="44"/>
        <end position="57"/>
    </location>
</feature>
<keyword evidence="4 6" id="KW-0472">Membrane</keyword>
<dbReference type="Pfam" id="PF01988">
    <property type="entry name" value="VIT1"/>
    <property type="match status" value="1"/>
</dbReference>
<evidence type="ECO:0000256" key="1">
    <source>
        <dbReference type="ARBA" id="ARBA00004127"/>
    </source>
</evidence>
<evidence type="ECO:0000256" key="5">
    <source>
        <dbReference type="SAM" id="MobiDB-lite"/>
    </source>
</evidence>
<keyword evidence="3 6" id="KW-1133">Transmembrane helix</keyword>
<feature type="compositionally biased region" description="Low complexity" evidence="5">
    <location>
        <begin position="1"/>
        <end position="16"/>
    </location>
</feature>
<dbReference type="EMBL" id="BAAALM010000005">
    <property type="protein sequence ID" value="GAA1200393.1"/>
    <property type="molecule type" value="Genomic_DNA"/>
</dbReference>
<keyword evidence="2 6" id="KW-0812">Transmembrane</keyword>
<evidence type="ECO:0000313" key="7">
    <source>
        <dbReference type="EMBL" id="GAA1200393.1"/>
    </source>
</evidence>
<evidence type="ECO:0000256" key="3">
    <source>
        <dbReference type="ARBA" id="ARBA00022989"/>
    </source>
</evidence>
<evidence type="ECO:0000256" key="6">
    <source>
        <dbReference type="SAM" id="Phobius"/>
    </source>
</evidence>
<feature type="transmembrane region" description="Helical" evidence="6">
    <location>
        <begin position="192"/>
        <end position="214"/>
    </location>
</feature>
<evidence type="ECO:0000313" key="8">
    <source>
        <dbReference type="Proteomes" id="UP001500467"/>
    </source>
</evidence>
<organism evidence="7 8">
    <name type="scientific">Prauserella alba</name>
    <dbReference type="NCBI Taxonomy" id="176898"/>
    <lineage>
        <taxon>Bacteria</taxon>
        <taxon>Bacillati</taxon>
        <taxon>Actinomycetota</taxon>
        <taxon>Actinomycetes</taxon>
        <taxon>Pseudonocardiales</taxon>
        <taxon>Pseudonocardiaceae</taxon>
        <taxon>Prauserella</taxon>
    </lineage>
</organism>
<reference evidence="7 8" key="1">
    <citation type="journal article" date="2019" name="Int. J. Syst. Evol. Microbiol.">
        <title>The Global Catalogue of Microorganisms (GCM) 10K type strain sequencing project: providing services to taxonomists for standard genome sequencing and annotation.</title>
        <authorList>
            <consortium name="The Broad Institute Genomics Platform"/>
            <consortium name="The Broad Institute Genome Sequencing Center for Infectious Disease"/>
            <person name="Wu L."/>
            <person name="Ma J."/>
        </authorList>
    </citation>
    <scope>NUCLEOTIDE SEQUENCE [LARGE SCALE GENOMIC DNA]</scope>
    <source>
        <strain evidence="7 8">JCM 13022</strain>
    </source>
</reference>
<accession>A0ABN1VC39</accession>
<keyword evidence="8" id="KW-1185">Reference proteome</keyword>